<dbReference type="Proteomes" id="UP001257909">
    <property type="component" value="Unassembled WGS sequence"/>
</dbReference>
<dbReference type="EMBL" id="JAVDWR010000004">
    <property type="protein sequence ID" value="MDR7120893.1"/>
    <property type="molecule type" value="Genomic_DNA"/>
</dbReference>
<sequence>MSKNNINSLAASLPELVQERIRLQQLMAHLDESIQAKLQQSAIDGYRPVSSESVQSSIEAHRGDLSISDLVAFAGVSMQTYYNSIQRVDVVSVGKLNSLIGAVGLQLFIGKRQGNK</sequence>
<dbReference type="RefSeq" id="WP_310277034.1">
    <property type="nucleotide sequence ID" value="NZ_JAVDWR010000004.1"/>
</dbReference>
<name>A0ABU1VZR0_9GAMM</name>
<evidence type="ECO:0000313" key="2">
    <source>
        <dbReference type="Proteomes" id="UP001257909"/>
    </source>
</evidence>
<organism evidence="1 2">
    <name type="scientific">Rheinheimera soli</name>
    <dbReference type="NCBI Taxonomy" id="443616"/>
    <lineage>
        <taxon>Bacteria</taxon>
        <taxon>Pseudomonadati</taxon>
        <taxon>Pseudomonadota</taxon>
        <taxon>Gammaproteobacteria</taxon>
        <taxon>Chromatiales</taxon>
        <taxon>Chromatiaceae</taxon>
        <taxon>Rheinheimera</taxon>
    </lineage>
</organism>
<evidence type="ECO:0008006" key="3">
    <source>
        <dbReference type="Google" id="ProtNLM"/>
    </source>
</evidence>
<keyword evidence="2" id="KW-1185">Reference proteome</keyword>
<accession>A0ABU1VZR0</accession>
<comment type="caution">
    <text evidence="1">The sequence shown here is derived from an EMBL/GenBank/DDBJ whole genome shotgun (WGS) entry which is preliminary data.</text>
</comment>
<evidence type="ECO:0000313" key="1">
    <source>
        <dbReference type="EMBL" id="MDR7120893.1"/>
    </source>
</evidence>
<gene>
    <name evidence="1" type="ORF">J2W69_001831</name>
</gene>
<protein>
    <recommendedName>
        <fullName evidence="3">Helix-turn-helix domain-containing protein</fullName>
    </recommendedName>
</protein>
<reference evidence="1 2" key="1">
    <citation type="submission" date="2023-07" db="EMBL/GenBank/DDBJ databases">
        <title>Sorghum-associated microbial communities from plants grown in Nebraska, USA.</title>
        <authorList>
            <person name="Schachtman D."/>
        </authorList>
    </citation>
    <scope>NUCLEOTIDE SEQUENCE [LARGE SCALE GENOMIC DNA]</scope>
    <source>
        <strain evidence="1 2">4138</strain>
    </source>
</reference>
<proteinExistence type="predicted"/>